<feature type="domain" description="AMP-dependent synthetase/ligase" evidence="2">
    <location>
        <begin position="45"/>
        <end position="403"/>
    </location>
</feature>
<dbReference type="PANTHER" id="PTHR22754">
    <property type="entry name" value="DISCO-INTERACTING PROTEIN 2 DIP2 -RELATED"/>
    <property type="match status" value="1"/>
</dbReference>
<dbReference type="GO" id="GO:0006633">
    <property type="term" value="P:fatty acid biosynthetic process"/>
    <property type="evidence" value="ECO:0007669"/>
    <property type="project" value="TreeGrafter"/>
</dbReference>
<organism evidence="3 4">
    <name type="scientific">Candidatus Protofrankia datiscae</name>
    <dbReference type="NCBI Taxonomy" id="2716812"/>
    <lineage>
        <taxon>Bacteria</taxon>
        <taxon>Bacillati</taxon>
        <taxon>Actinomycetota</taxon>
        <taxon>Actinomycetes</taxon>
        <taxon>Frankiales</taxon>
        <taxon>Frankiaceae</taxon>
        <taxon>Protofrankia</taxon>
    </lineage>
</organism>
<accession>F8B6K8</accession>
<dbReference type="SUPFAM" id="SSF56801">
    <property type="entry name" value="Acetyl-CoA synthetase-like"/>
    <property type="match status" value="1"/>
</dbReference>
<dbReference type="PROSITE" id="PS00455">
    <property type="entry name" value="AMP_BINDING"/>
    <property type="match status" value="1"/>
</dbReference>
<protein>
    <submittedName>
        <fullName evidence="3">Long-chain-fatty-acid--(Acyl-carrier-protein) ligase</fullName>
        <ecNumber evidence="3">6.2.1.20</ecNumber>
    </submittedName>
</protein>
<dbReference type="Proteomes" id="UP000001549">
    <property type="component" value="Chromosome"/>
</dbReference>
<dbReference type="PANTHER" id="PTHR22754:SF32">
    <property type="entry name" value="DISCO-INTERACTING PROTEIN 2"/>
    <property type="match status" value="1"/>
</dbReference>
<gene>
    <name evidence="3" type="ordered locus">FsymDg_2890</name>
</gene>
<dbReference type="EC" id="6.2.1.20" evidence="3"/>
<dbReference type="KEGG" id="fsy:FsymDg_2890"/>
<dbReference type="Gene3D" id="3.40.50.12780">
    <property type="entry name" value="N-terminal domain of ligase-like"/>
    <property type="match status" value="1"/>
</dbReference>
<keyword evidence="4" id="KW-1185">Reference proteome</keyword>
<dbReference type="HOGENOM" id="CLU_000022_23_7_11"/>
<evidence type="ECO:0000313" key="3">
    <source>
        <dbReference type="EMBL" id="AEH10217.1"/>
    </source>
</evidence>
<evidence type="ECO:0000259" key="2">
    <source>
        <dbReference type="Pfam" id="PF00501"/>
    </source>
</evidence>
<evidence type="ECO:0000313" key="4">
    <source>
        <dbReference type="Proteomes" id="UP000001549"/>
    </source>
</evidence>
<dbReference type="RefSeq" id="WP_013874119.1">
    <property type="nucleotide sequence ID" value="NC_015656.1"/>
</dbReference>
<reference evidence="3 4" key="1">
    <citation type="submission" date="2011-05" db="EMBL/GenBank/DDBJ databases">
        <title>Complete sequence of chromosome of Frankia symbiont of Datisca glomerata.</title>
        <authorList>
            <consortium name="US DOE Joint Genome Institute"/>
            <person name="Lucas S."/>
            <person name="Han J."/>
            <person name="Lapidus A."/>
            <person name="Cheng J.-F."/>
            <person name="Goodwin L."/>
            <person name="Pitluck S."/>
            <person name="Peters L."/>
            <person name="Mikhailova N."/>
            <person name="Chertkov O."/>
            <person name="Teshima H."/>
            <person name="Han C."/>
            <person name="Tapia R."/>
            <person name="Land M."/>
            <person name="Hauser L."/>
            <person name="Kyrpides N."/>
            <person name="Ivanova N."/>
            <person name="Pagani I."/>
            <person name="Berry A."/>
            <person name="Pawlowski K."/>
            <person name="Persson T."/>
            <person name="Vanden Heuvel B."/>
            <person name="Benson D."/>
            <person name="Woyke T."/>
        </authorList>
    </citation>
    <scope>NUCLEOTIDE SEQUENCE [LARGE SCALE GENOMIC DNA]</scope>
    <source>
        <strain evidence="4">4085684</strain>
    </source>
</reference>
<name>F8B6K8_9ACTN</name>
<dbReference type="GO" id="GO:0005886">
    <property type="term" value="C:plasma membrane"/>
    <property type="evidence" value="ECO:0007669"/>
    <property type="project" value="TreeGrafter"/>
</dbReference>
<sequence>MNALWAAVSTNARPRTVLHLPSEGRSVPVTRLLADAERTATLIAGQRRVGILMANGEPWLRGLIACFRAGAAAVPIALPVAFGGSEGYQRHLRRIVEDAELAALLVDEQSARLLGRLAAPPDVRLVDITRMPAPAGPAGLVGPPGQIEPAGPADENPADEFAVIQYTSGSTSAPKGVALTADNVLAGLAAIDGGLGLTDADEIGIWSPLFHDMSLFGTLAHLARGCSVHLWRTTDFIRDTRGWLAAAAASGATVLPMPNFAYQRLVDAVEAGGVPDGLDLSGWRLACNGSEPVQWSTLEAFNRVFGPCGFRPEAMLPSYGMAEATLVISLAALGERPWQLSVDRFALAPGDRVVHVTPGAAGARQVVSCGSAAPGIAVRVDAAASGRVGEVQVRGPAVMSGYLGLPAERQPFTADGWLRTGDLGFEAEDELFLVGRVKDMAIIRGQNYYAEDVEQIARRVQGFDVRVCAALQAGDGDAEHIAVLVETPLAGAAATALVNAVEAAIAAELGPAVASVHPVPVRSIPRTSSGKVRRHAARALYRSTAEATGKP</sequence>
<keyword evidence="3" id="KW-0436">Ligase</keyword>
<dbReference type="GO" id="GO:0008922">
    <property type="term" value="F:long-chain fatty acid [acyl-carrier-protein] ligase activity"/>
    <property type="evidence" value="ECO:0007669"/>
    <property type="project" value="UniProtKB-EC"/>
</dbReference>
<dbReference type="EMBL" id="CP002801">
    <property type="protein sequence ID" value="AEH10217.1"/>
    <property type="molecule type" value="Genomic_DNA"/>
</dbReference>
<dbReference type="AlphaFoldDB" id="F8B6K8"/>
<dbReference type="GO" id="GO:0070566">
    <property type="term" value="F:adenylyltransferase activity"/>
    <property type="evidence" value="ECO:0007669"/>
    <property type="project" value="TreeGrafter"/>
</dbReference>
<comment type="similarity">
    <text evidence="1">Belongs to the ATP-dependent AMP-binding enzyme family.</text>
</comment>
<dbReference type="Gene3D" id="3.30.300.30">
    <property type="match status" value="1"/>
</dbReference>
<proteinExistence type="inferred from homology"/>
<dbReference type="InterPro" id="IPR042099">
    <property type="entry name" value="ANL_N_sf"/>
</dbReference>
<dbReference type="STRING" id="656024.FsymDg_2890"/>
<dbReference type="InterPro" id="IPR045851">
    <property type="entry name" value="AMP-bd_C_sf"/>
</dbReference>
<dbReference type="Pfam" id="PF00501">
    <property type="entry name" value="AMP-binding"/>
    <property type="match status" value="1"/>
</dbReference>
<dbReference type="InterPro" id="IPR000873">
    <property type="entry name" value="AMP-dep_synth/lig_dom"/>
</dbReference>
<dbReference type="eggNOG" id="COG0318">
    <property type="taxonomic scope" value="Bacteria"/>
</dbReference>
<evidence type="ECO:0000256" key="1">
    <source>
        <dbReference type="ARBA" id="ARBA00006432"/>
    </source>
</evidence>
<dbReference type="InterPro" id="IPR020845">
    <property type="entry name" value="AMP-binding_CS"/>
</dbReference>